<dbReference type="Proteomes" id="UP000198318">
    <property type="component" value="Unassembled WGS sequence"/>
</dbReference>
<evidence type="ECO:0000259" key="1">
    <source>
        <dbReference type="PROSITE" id="PS50943"/>
    </source>
</evidence>
<dbReference type="Pfam" id="PF19054">
    <property type="entry name" value="DUF5753"/>
    <property type="match status" value="1"/>
</dbReference>
<dbReference type="GO" id="GO:0003677">
    <property type="term" value="F:DNA binding"/>
    <property type="evidence" value="ECO:0007669"/>
    <property type="project" value="InterPro"/>
</dbReference>
<gene>
    <name evidence="2" type="ORF">SAMN05443665_103473</name>
</gene>
<dbReference type="EMBL" id="FZOR01000034">
    <property type="protein sequence ID" value="SNT48381.1"/>
    <property type="molecule type" value="Genomic_DNA"/>
</dbReference>
<protein>
    <recommendedName>
        <fullName evidence="1">HTH cro/C1-type domain-containing protein</fullName>
    </recommendedName>
</protein>
<dbReference type="InterPro" id="IPR043917">
    <property type="entry name" value="DUF5753"/>
</dbReference>
<proteinExistence type="predicted"/>
<dbReference type="Gene3D" id="1.10.260.40">
    <property type="entry name" value="lambda repressor-like DNA-binding domains"/>
    <property type="match status" value="1"/>
</dbReference>
<accession>A0A239N086</accession>
<dbReference type="SUPFAM" id="SSF47413">
    <property type="entry name" value="lambda repressor-like DNA-binding domains"/>
    <property type="match status" value="1"/>
</dbReference>
<dbReference type="PROSITE" id="PS50943">
    <property type="entry name" value="HTH_CROC1"/>
    <property type="match status" value="1"/>
</dbReference>
<dbReference type="InterPro" id="IPR001387">
    <property type="entry name" value="Cro/C1-type_HTH"/>
</dbReference>
<reference evidence="2 3" key="1">
    <citation type="submission" date="2017-06" db="EMBL/GenBank/DDBJ databases">
        <authorList>
            <person name="Kim H.J."/>
            <person name="Triplett B.A."/>
        </authorList>
    </citation>
    <scope>NUCLEOTIDE SEQUENCE [LARGE SCALE GENOMIC DNA]</scope>
    <source>
        <strain evidence="2 3">DSM 44715</strain>
    </source>
</reference>
<feature type="domain" description="HTH cro/C1-type" evidence="1">
    <location>
        <begin position="21"/>
        <end position="52"/>
    </location>
</feature>
<dbReference type="InterPro" id="IPR010982">
    <property type="entry name" value="Lambda_DNA-bd_dom_sf"/>
</dbReference>
<organism evidence="2 3">
    <name type="scientific">Actinomadura meyerae</name>
    <dbReference type="NCBI Taxonomy" id="240840"/>
    <lineage>
        <taxon>Bacteria</taxon>
        <taxon>Bacillati</taxon>
        <taxon>Actinomycetota</taxon>
        <taxon>Actinomycetes</taxon>
        <taxon>Streptosporangiales</taxon>
        <taxon>Thermomonosporaceae</taxon>
        <taxon>Actinomadura</taxon>
    </lineage>
</organism>
<dbReference type="CDD" id="cd00093">
    <property type="entry name" value="HTH_XRE"/>
    <property type="match status" value="1"/>
</dbReference>
<sequence>MLARESLDPSRSIWHFIAFHLRRYRKAHSMSGQALGDLLDCDRSTVSRYESNTLKLKREHAEIIDRVWNTQGMFTALVGFAEQADEGNWLLELAEFEARATRIRMWEASLVPGLFQTPDYVRAARSAGTTDDLEAAIERRLSRQAAVFDKPKPPRVTAFLAWAAVSQIVGGPDVMRGQLARLIELSELPHVSIRVVENSAGAHPGLDGPFKLLTVGDRDIAYTEAATRGCFLMDPFDVQEVAVRYDSISDIAAPVGPSRALLEAELEKYT</sequence>
<name>A0A239N086_9ACTN</name>
<dbReference type="AlphaFoldDB" id="A0A239N086"/>
<keyword evidence="3" id="KW-1185">Reference proteome</keyword>
<evidence type="ECO:0000313" key="3">
    <source>
        <dbReference type="Proteomes" id="UP000198318"/>
    </source>
</evidence>
<evidence type="ECO:0000313" key="2">
    <source>
        <dbReference type="EMBL" id="SNT48381.1"/>
    </source>
</evidence>